<dbReference type="OrthoDB" id="241875at2759"/>
<gene>
    <name evidence="1" type="ORF">TraAM80_09709</name>
</gene>
<dbReference type="GeneID" id="40333642"/>
<dbReference type="RefSeq" id="XP_029233757.1">
    <property type="nucleotide sequence ID" value="XM_029386377.1"/>
</dbReference>
<protein>
    <submittedName>
        <fullName evidence="1">Uncharacterized protein</fullName>
    </submittedName>
</protein>
<organism evidence="1 2">
    <name type="scientific">Trypanosoma rangeli</name>
    <dbReference type="NCBI Taxonomy" id="5698"/>
    <lineage>
        <taxon>Eukaryota</taxon>
        <taxon>Discoba</taxon>
        <taxon>Euglenozoa</taxon>
        <taxon>Kinetoplastea</taxon>
        <taxon>Metakinetoplastina</taxon>
        <taxon>Trypanosomatida</taxon>
        <taxon>Trypanosomatidae</taxon>
        <taxon>Trypanosoma</taxon>
        <taxon>Herpetosoma</taxon>
    </lineage>
</organism>
<dbReference type="AlphaFoldDB" id="A0A3R7LZK9"/>
<sequence>MLRPDNGHTVVLQSSDGGRFSCCVTLEDISVDLCTTFASPRSSCVGTSCWDEIRVVITRDGVTQRTRWLSPVLAMHQVAAAKTKGADAARAPPGMSSGVTEVTWSSINTAAYMVYFRLLDKDVDHSLDPGHARPVNLTNLKYLDADHGEGRGRTHERVCPKTINPFDLSVECRNSKNVPLGAADGAKNPTSANLEVMSAYCARCVSRVSSVFKKASIKLASEFSKRSLSGKKEEVSPSLSMILSKYIKNASAFYLCDKNGADPSEAYNAVGGKRRISLQLFPSHPKLPKNETGVPLTLHLTMVAHYDGSLTVPVRDYHSMVVLIDQVRLDVGKVQQETGTENGAARRHVTAYAFGFTSDTSKTMELRYRSLPF</sequence>
<comment type="caution">
    <text evidence="1">The sequence shown here is derived from an EMBL/GenBank/DDBJ whole genome shotgun (WGS) entry which is preliminary data.</text>
</comment>
<keyword evidence="2" id="KW-1185">Reference proteome</keyword>
<accession>A0A3R7LZK9</accession>
<reference evidence="1 2" key="1">
    <citation type="journal article" date="2018" name="BMC Genomics">
        <title>Genomic comparison of Trypanosoma conorhini and Trypanosoma rangeli to Trypanosoma cruzi strains of high and low virulence.</title>
        <authorList>
            <person name="Bradwell K.R."/>
            <person name="Koparde V.N."/>
            <person name="Matveyev A.V."/>
            <person name="Serrano M.G."/>
            <person name="Alves J.M."/>
            <person name="Parikh H."/>
            <person name="Huang B."/>
            <person name="Lee V."/>
            <person name="Espinosa-Alvarez O."/>
            <person name="Ortiz P.A."/>
            <person name="Costa-Martins A.G."/>
            <person name="Teixeira M.M."/>
            <person name="Buck G.A."/>
        </authorList>
    </citation>
    <scope>NUCLEOTIDE SEQUENCE [LARGE SCALE GENOMIC DNA]</scope>
    <source>
        <strain evidence="1 2">AM80</strain>
    </source>
</reference>
<dbReference type="EMBL" id="MKGL01000663">
    <property type="protein sequence ID" value="RNE96626.1"/>
    <property type="molecule type" value="Genomic_DNA"/>
</dbReference>
<name>A0A3R7LZK9_TRYRA</name>
<evidence type="ECO:0000313" key="1">
    <source>
        <dbReference type="EMBL" id="RNE96626.1"/>
    </source>
</evidence>
<proteinExistence type="predicted"/>
<dbReference type="Proteomes" id="UP000283634">
    <property type="component" value="Unassembled WGS sequence"/>
</dbReference>
<evidence type="ECO:0000313" key="2">
    <source>
        <dbReference type="Proteomes" id="UP000283634"/>
    </source>
</evidence>